<feature type="chain" id="PRO_5012928842" description="PepSY domain-containing protein" evidence="1">
    <location>
        <begin position="22"/>
        <end position="112"/>
    </location>
</feature>
<gene>
    <name evidence="2" type="ORF">SAMN04488109_1004</name>
</gene>
<evidence type="ECO:0000313" key="3">
    <source>
        <dbReference type="Proteomes" id="UP000184212"/>
    </source>
</evidence>
<keyword evidence="3" id="KW-1185">Reference proteome</keyword>
<proteinExistence type="predicted"/>
<sequence>MKKFILLFAGVLFLGVAGMYAQEQDSTSMKGERQGVAALSEPSNNYAMEMVQIQTEDIPASLRSKLQGYRYKGWENGTFYRLGNYDGYIVEIKDGDKTKTFHFDANGRPIPD</sequence>
<dbReference type="RefSeq" id="WP_073131634.1">
    <property type="nucleotide sequence ID" value="NZ_FQWQ01000001.1"/>
</dbReference>
<organism evidence="2 3">
    <name type="scientific">Chryseolinea serpens</name>
    <dbReference type="NCBI Taxonomy" id="947013"/>
    <lineage>
        <taxon>Bacteria</taxon>
        <taxon>Pseudomonadati</taxon>
        <taxon>Bacteroidota</taxon>
        <taxon>Cytophagia</taxon>
        <taxon>Cytophagales</taxon>
        <taxon>Fulvivirgaceae</taxon>
        <taxon>Chryseolinea</taxon>
    </lineage>
</organism>
<name>A0A1M5L412_9BACT</name>
<evidence type="ECO:0000256" key="1">
    <source>
        <dbReference type="SAM" id="SignalP"/>
    </source>
</evidence>
<dbReference type="Proteomes" id="UP000184212">
    <property type="component" value="Unassembled WGS sequence"/>
</dbReference>
<keyword evidence="1" id="KW-0732">Signal</keyword>
<evidence type="ECO:0008006" key="4">
    <source>
        <dbReference type="Google" id="ProtNLM"/>
    </source>
</evidence>
<dbReference type="AlphaFoldDB" id="A0A1M5L412"/>
<dbReference type="EMBL" id="FQWQ01000001">
    <property type="protein sequence ID" value="SHG59726.1"/>
    <property type="molecule type" value="Genomic_DNA"/>
</dbReference>
<reference evidence="2 3" key="1">
    <citation type="submission" date="2016-11" db="EMBL/GenBank/DDBJ databases">
        <authorList>
            <person name="Jaros S."/>
            <person name="Januszkiewicz K."/>
            <person name="Wedrychowicz H."/>
        </authorList>
    </citation>
    <scope>NUCLEOTIDE SEQUENCE [LARGE SCALE GENOMIC DNA]</scope>
    <source>
        <strain evidence="2 3">DSM 24574</strain>
    </source>
</reference>
<dbReference type="OrthoDB" id="981231at2"/>
<feature type="signal peptide" evidence="1">
    <location>
        <begin position="1"/>
        <end position="21"/>
    </location>
</feature>
<accession>A0A1M5L412</accession>
<evidence type="ECO:0000313" key="2">
    <source>
        <dbReference type="EMBL" id="SHG59726.1"/>
    </source>
</evidence>
<protein>
    <recommendedName>
        <fullName evidence="4">PepSY domain-containing protein</fullName>
    </recommendedName>
</protein>